<dbReference type="GO" id="GO:0005737">
    <property type="term" value="C:cytoplasm"/>
    <property type="evidence" value="ECO:0007669"/>
    <property type="project" value="TreeGrafter"/>
</dbReference>
<dbReference type="RefSeq" id="XP_026111827.1">
    <property type="nucleotide sequence ID" value="XM_026256042.1"/>
</dbReference>
<dbReference type="AlphaFoldDB" id="A0A6P6NSG8"/>
<feature type="compositionally biased region" description="Polar residues" evidence="1">
    <location>
        <begin position="653"/>
        <end position="668"/>
    </location>
</feature>
<feature type="compositionally biased region" description="Basic and acidic residues" evidence="1">
    <location>
        <begin position="674"/>
        <end position="702"/>
    </location>
</feature>
<feature type="compositionally biased region" description="Polar residues" evidence="1">
    <location>
        <begin position="427"/>
        <end position="439"/>
    </location>
</feature>
<feature type="region of interest" description="Disordered" evidence="1">
    <location>
        <begin position="418"/>
        <end position="445"/>
    </location>
</feature>
<gene>
    <name evidence="3" type="primary">LOC113089560</name>
</gene>
<feature type="region of interest" description="Disordered" evidence="1">
    <location>
        <begin position="345"/>
        <end position="366"/>
    </location>
</feature>
<feature type="region of interest" description="Disordered" evidence="1">
    <location>
        <begin position="284"/>
        <end position="317"/>
    </location>
</feature>
<feature type="compositionally biased region" description="Basic and acidic residues" evidence="1">
    <location>
        <begin position="165"/>
        <end position="175"/>
    </location>
</feature>
<organism evidence="2 3">
    <name type="scientific">Carassius auratus</name>
    <name type="common">Goldfish</name>
    <dbReference type="NCBI Taxonomy" id="7957"/>
    <lineage>
        <taxon>Eukaryota</taxon>
        <taxon>Metazoa</taxon>
        <taxon>Chordata</taxon>
        <taxon>Craniata</taxon>
        <taxon>Vertebrata</taxon>
        <taxon>Euteleostomi</taxon>
        <taxon>Actinopterygii</taxon>
        <taxon>Neopterygii</taxon>
        <taxon>Teleostei</taxon>
        <taxon>Ostariophysi</taxon>
        <taxon>Cypriniformes</taxon>
        <taxon>Cyprinidae</taxon>
        <taxon>Cyprininae</taxon>
        <taxon>Carassius</taxon>
    </lineage>
</organism>
<dbReference type="OrthoDB" id="408541at2759"/>
<keyword evidence="2" id="KW-1185">Reference proteome</keyword>
<sequence>MQPATKMETMEIMDPESQMTALLDDSLAEEQLNDEEEDLSNSLREVVQDGAVKPKLHCLMMDPSFSMVTVQSEDSGIVWETASSRCSTPWASELNEPGYSCCGSGAAGRILFIMDEELMSRRKRKPKSEKPKMLPQVSHEILAEAERPAMVEVSRPNVTPEEGTEEHKTADQREKNQRLFSLVSEGSEILNIIAPPRVFTVDEEESRGLEDNLYYLEETPAVRSPEILDEPELDIYTDSVETEKSVSVIPEPGVQIPFLPIQVSRRGQTAEDYFEKFTLLDHQAPSGAAPAEEAQQETEDRFTQEDDKAVGPEAETRLSGVSSAVSMLDISAEHLDDVFYGGGSEPPSAASVCGKERQFSKSSLKESGSVLFGSEESVLTPIYLPEGPPKIIDPNLLEEPKALAFLYSDLYADAVGTRRKQDDDVESVTSEKSFHSQASDSEDRGYLEKFVLRAETLGEVVPEIRPEEPHDPFRLAGYEIHHKEEEVDTQAEEHEEITDFFRNSASSSPCEPDDFLQLEEEEKIETVRTPRVTFKDETPKNKTEQQGSDHLALADDTDFSDEFLPVELSEDCPAWEENLQTVVRAAGKPTSTHTNELKPKPKSVSDKSSPAPTQAQNTARPMIPRHKPFLDLSPLLPVQTEDETHTPEEENTSSDASFSTEAAVSNQHCPIPKHPPDVTDSRRESRDDRNPTHLLHEERAEAHLSLADSLA</sequence>
<dbReference type="GeneID" id="113089560"/>
<feature type="compositionally biased region" description="Basic and acidic residues" evidence="1">
    <location>
        <begin position="595"/>
        <end position="605"/>
    </location>
</feature>
<protein>
    <submittedName>
        <fullName evidence="3">Cardiomyopathy-associated protein 5</fullName>
    </submittedName>
</protein>
<feature type="compositionally biased region" description="Low complexity" evidence="1">
    <location>
        <begin position="284"/>
        <end position="293"/>
    </location>
</feature>
<evidence type="ECO:0000256" key="1">
    <source>
        <dbReference type="SAM" id="MobiDB-lite"/>
    </source>
</evidence>
<feature type="region of interest" description="Disordered" evidence="1">
    <location>
        <begin position="580"/>
        <end position="711"/>
    </location>
</feature>
<reference evidence="3" key="1">
    <citation type="submission" date="2025-08" db="UniProtKB">
        <authorList>
            <consortium name="RefSeq"/>
        </authorList>
    </citation>
    <scope>IDENTIFICATION</scope>
    <source>
        <strain evidence="3">Wakin</strain>
        <tissue evidence="3">Muscle</tissue>
    </source>
</reference>
<evidence type="ECO:0000313" key="3">
    <source>
        <dbReference type="RefSeq" id="XP_026111827.1"/>
    </source>
</evidence>
<dbReference type="KEGG" id="caua:113089560"/>
<name>A0A6P6NSG8_CARAU</name>
<feature type="region of interest" description="Disordered" evidence="1">
    <location>
        <begin position="520"/>
        <end position="556"/>
    </location>
</feature>
<dbReference type="PANTHER" id="PTHR24099">
    <property type="entry name" value="E3 UBIQUITIN-PROTEIN LIGASE TRIM36-RELATED"/>
    <property type="match status" value="1"/>
</dbReference>
<evidence type="ECO:0000313" key="2">
    <source>
        <dbReference type="Proteomes" id="UP000515129"/>
    </source>
</evidence>
<feature type="region of interest" description="Disordered" evidence="1">
    <location>
        <begin position="154"/>
        <end position="175"/>
    </location>
</feature>
<dbReference type="PANTHER" id="PTHR24099:SF7">
    <property type="entry name" value="CARDIOMYOPATHY-ASSOCIATED PROTEIN 5"/>
    <property type="match status" value="1"/>
</dbReference>
<dbReference type="InterPro" id="IPR050617">
    <property type="entry name" value="E3_ligase_FN3/SPRY"/>
</dbReference>
<feature type="compositionally biased region" description="Basic and acidic residues" evidence="1">
    <location>
        <begin position="524"/>
        <end position="543"/>
    </location>
</feature>
<proteinExistence type="predicted"/>
<feature type="compositionally biased region" description="Basic and acidic residues" evidence="1">
    <location>
        <begin position="298"/>
        <end position="316"/>
    </location>
</feature>
<dbReference type="Proteomes" id="UP000515129">
    <property type="component" value="Unplaced"/>
</dbReference>
<accession>A0A6P6NSG8</accession>